<reference evidence="3" key="3">
    <citation type="submission" date="2025-09" db="UniProtKB">
        <authorList>
            <consortium name="Ensembl"/>
        </authorList>
    </citation>
    <scope>IDENTIFICATION</scope>
</reference>
<organism evidence="3 4">
    <name type="scientific">Amphiprion ocellaris</name>
    <name type="common">Clown anemonefish</name>
    <dbReference type="NCBI Taxonomy" id="80972"/>
    <lineage>
        <taxon>Eukaryota</taxon>
        <taxon>Metazoa</taxon>
        <taxon>Chordata</taxon>
        <taxon>Craniata</taxon>
        <taxon>Vertebrata</taxon>
        <taxon>Euteleostomi</taxon>
        <taxon>Actinopterygii</taxon>
        <taxon>Neopterygii</taxon>
        <taxon>Teleostei</taxon>
        <taxon>Neoteleostei</taxon>
        <taxon>Acanthomorphata</taxon>
        <taxon>Ovalentaria</taxon>
        <taxon>Pomacentridae</taxon>
        <taxon>Amphiprion</taxon>
    </lineage>
</organism>
<reference evidence="3" key="2">
    <citation type="submission" date="2025-08" db="UniProtKB">
        <authorList>
            <consortium name="Ensembl"/>
        </authorList>
    </citation>
    <scope>IDENTIFICATION</scope>
</reference>
<evidence type="ECO:0000313" key="4">
    <source>
        <dbReference type="Proteomes" id="UP001501940"/>
    </source>
</evidence>
<gene>
    <name evidence="3" type="primary">HDGFL2</name>
</gene>
<dbReference type="InterPro" id="IPR021567">
    <property type="entry name" value="LEDGF_IBD"/>
</dbReference>
<dbReference type="InterPro" id="IPR035441">
    <property type="entry name" value="TFIIS/LEDGF_dom_sf"/>
</dbReference>
<dbReference type="Ensembl" id="ENSAOCT00000085961.1">
    <property type="protein sequence ID" value="ENSAOCP00000071842.1"/>
    <property type="gene ID" value="ENSAOCG00000006472.2"/>
</dbReference>
<sequence length="262" mass="30050">MLSTSPKLIIQRAVKKPSKKLDNQKKARVKKEKERKERKEKELKEKKARRSEEKSRARSKPEKPKRKPERLPDKKVEKKKEPSPEERLQKLHTDIKFALKVDNPDIERCLQALEELEAVPVTSQILHKNAEVIATLKKIRRYKASTAVMEKASDVYNKLKLRFVGKGEVPAKPKTEDKEPEDDEKEPQNADSTPVNGESEENKNDMEVEEKPKSPAQEENNDETTSSPNRRSPDSPAEQQTHTYEDADNSISAETEPPAIET</sequence>
<evidence type="ECO:0000259" key="2">
    <source>
        <dbReference type="Pfam" id="PF11467"/>
    </source>
</evidence>
<dbReference type="Gene3D" id="1.20.930.10">
    <property type="entry name" value="Conserved domain common to transcription factors TFIIS, elongin A, CRSP70"/>
    <property type="match status" value="1"/>
</dbReference>
<feature type="compositionally biased region" description="Basic and acidic residues" evidence="1">
    <location>
        <begin position="19"/>
        <end position="62"/>
    </location>
</feature>
<dbReference type="Proteomes" id="UP001501940">
    <property type="component" value="Chromosome 2"/>
</dbReference>
<feature type="compositionally biased region" description="Basic and acidic residues" evidence="1">
    <location>
        <begin position="69"/>
        <end position="89"/>
    </location>
</feature>
<name>A0AAQ6A440_AMPOC</name>
<dbReference type="GeneTree" id="ENSGT00940000153942"/>
<evidence type="ECO:0000313" key="3">
    <source>
        <dbReference type="Ensembl" id="ENSAOCP00000071842.1"/>
    </source>
</evidence>
<keyword evidence="4" id="KW-1185">Reference proteome</keyword>
<feature type="domain" description="Lens epithelium-derived growth factor integrase-binding" evidence="2">
    <location>
        <begin position="85"/>
        <end position="184"/>
    </location>
</feature>
<protein>
    <recommendedName>
        <fullName evidence="2">Lens epithelium-derived growth factor integrase-binding domain-containing protein</fullName>
    </recommendedName>
</protein>
<reference evidence="3 4" key="1">
    <citation type="submission" date="2022-01" db="EMBL/GenBank/DDBJ databases">
        <title>A chromosome-scale genome assembly of the false clownfish, Amphiprion ocellaris.</title>
        <authorList>
            <person name="Ryu T."/>
        </authorList>
    </citation>
    <scope>NUCLEOTIDE SEQUENCE [LARGE SCALE GENOMIC DNA]</scope>
</reference>
<dbReference type="Pfam" id="PF11467">
    <property type="entry name" value="LEDGF"/>
    <property type="match status" value="1"/>
</dbReference>
<dbReference type="AlphaFoldDB" id="A0AAQ6A440"/>
<accession>A0AAQ6A440</accession>
<feature type="region of interest" description="Disordered" evidence="1">
    <location>
        <begin position="161"/>
        <end position="262"/>
    </location>
</feature>
<feature type="region of interest" description="Disordered" evidence="1">
    <location>
        <begin position="1"/>
        <end position="89"/>
    </location>
</feature>
<evidence type="ECO:0000256" key="1">
    <source>
        <dbReference type="SAM" id="MobiDB-lite"/>
    </source>
</evidence>
<proteinExistence type="predicted"/>
<dbReference type="InterPro" id="IPR036218">
    <property type="entry name" value="HIVI-bd_sf"/>
</dbReference>
<feature type="compositionally biased region" description="Basic and acidic residues" evidence="1">
    <location>
        <begin position="200"/>
        <end position="213"/>
    </location>
</feature>
<dbReference type="SUPFAM" id="SSF140576">
    <property type="entry name" value="HIV integrase-binding domain"/>
    <property type="match status" value="1"/>
</dbReference>